<dbReference type="PANTHER" id="PTHR43537">
    <property type="entry name" value="TRANSCRIPTIONAL REGULATOR, GNTR FAMILY"/>
    <property type="match status" value="1"/>
</dbReference>
<dbReference type="InterPro" id="IPR011711">
    <property type="entry name" value="GntR_C"/>
</dbReference>
<keyword evidence="1" id="KW-0805">Transcription regulation</keyword>
<evidence type="ECO:0000256" key="2">
    <source>
        <dbReference type="ARBA" id="ARBA00023125"/>
    </source>
</evidence>
<dbReference type="EMBL" id="MVHS01000020">
    <property type="protein sequence ID" value="ORA70594.1"/>
    <property type="molecule type" value="Genomic_DNA"/>
</dbReference>
<proteinExistence type="predicted"/>
<dbReference type="STRING" id="444597.BST26_10500"/>
<evidence type="ECO:0000313" key="6">
    <source>
        <dbReference type="Proteomes" id="UP000192801"/>
    </source>
</evidence>
<dbReference type="PROSITE" id="PS50949">
    <property type="entry name" value="HTH_GNTR"/>
    <property type="match status" value="1"/>
</dbReference>
<dbReference type="Pfam" id="PF00392">
    <property type="entry name" value="GntR"/>
    <property type="match status" value="1"/>
</dbReference>
<sequence length="227" mass="24936">MAMSSPVDVSGTVRERAARELRDRILTGTLPAGSRIDLDAITAEFATSRTPVREALLELSFEGLVHIAPRSGITVIGIETADVLDSFTILGVLTGQAAAWATERITAEELAELRRLAAEVEARSGSDSIGEANWRFHQEIHRAAHSPRLAAQVRQAVRVVPFNFLTLFPEHEQHSLDEHRQLLDAIAAGDPERARRIAEQHVLEAGRSLVAWLERRNAEKAETDATS</sequence>
<dbReference type="GO" id="GO:0003700">
    <property type="term" value="F:DNA-binding transcription factor activity"/>
    <property type="evidence" value="ECO:0007669"/>
    <property type="project" value="InterPro"/>
</dbReference>
<protein>
    <submittedName>
        <fullName evidence="5">GntR family transcriptional regulator</fullName>
    </submittedName>
</protein>
<dbReference type="Pfam" id="PF07729">
    <property type="entry name" value="FCD"/>
    <property type="match status" value="1"/>
</dbReference>
<dbReference type="Gene3D" id="1.10.10.10">
    <property type="entry name" value="Winged helix-like DNA-binding domain superfamily/Winged helix DNA-binding domain"/>
    <property type="match status" value="1"/>
</dbReference>
<dbReference type="SMART" id="SM00345">
    <property type="entry name" value="HTH_GNTR"/>
    <property type="match status" value="1"/>
</dbReference>
<dbReference type="AlphaFoldDB" id="A0A1X0DDX5"/>
<dbReference type="PANTHER" id="PTHR43537:SF5">
    <property type="entry name" value="UXU OPERON TRANSCRIPTIONAL REGULATOR"/>
    <property type="match status" value="1"/>
</dbReference>
<dbReference type="InterPro" id="IPR008920">
    <property type="entry name" value="TF_FadR/GntR_C"/>
</dbReference>
<evidence type="ECO:0000256" key="1">
    <source>
        <dbReference type="ARBA" id="ARBA00023015"/>
    </source>
</evidence>
<name>A0A1X0DDX5_9MYCO</name>
<dbReference type="SMART" id="SM00895">
    <property type="entry name" value="FCD"/>
    <property type="match status" value="1"/>
</dbReference>
<organism evidence="5 6">
    <name type="scientific">Mycolicibacterium insubricum</name>
    <dbReference type="NCBI Taxonomy" id="444597"/>
    <lineage>
        <taxon>Bacteria</taxon>
        <taxon>Bacillati</taxon>
        <taxon>Actinomycetota</taxon>
        <taxon>Actinomycetes</taxon>
        <taxon>Mycobacteriales</taxon>
        <taxon>Mycobacteriaceae</taxon>
        <taxon>Mycolicibacterium</taxon>
    </lineage>
</organism>
<dbReference type="SUPFAM" id="SSF46785">
    <property type="entry name" value="Winged helix' DNA-binding domain"/>
    <property type="match status" value="1"/>
</dbReference>
<dbReference type="GO" id="GO:0003677">
    <property type="term" value="F:DNA binding"/>
    <property type="evidence" value="ECO:0007669"/>
    <property type="project" value="UniProtKB-KW"/>
</dbReference>
<dbReference type="Proteomes" id="UP000192801">
    <property type="component" value="Unassembled WGS sequence"/>
</dbReference>
<dbReference type="SUPFAM" id="SSF48008">
    <property type="entry name" value="GntR ligand-binding domain-like"/>
    <property type="match status" value="1"/>
</dbReference>
<feature type="domain" description="HTH gntR-type" evidence="4">
    <location>
        <begin position="11"/>
        <end position="78"/>
    </location>
</feature>
<evidence type="ECO:0000313" key="5">
    <source>
        <dbReference type="EMBL" id="ORA70594.1"/>
    </source>
</evidence>
<dbReference type="InterPro" id="IPR000524">
    <property type="entry name" value="Tscrpt_reg_HTH_GntR"/>
</dbReference>
<dbReference type="InterPro" id="IPR036388">
    <property type="entry name" value="WH-like_DNA-bd_sf"/>
</dbReference>
<comment type="caution">
    <text evidence="5">The sequence shown here is derived from an EMBL/GenBank/DDBJ whole genome shotgun (WGS) entry which is preliminary data.</text>
</comment>
<keyword evidence="2" id="KW-0238">DNA-binding</keyword>
<evidence type="ECO:0000259" key="4">
    <source>
        <dbReference type="PROSITE" id="PS50949"/>
    </source>
</evidence>
<dbReference type="InterPro" id="IPR036390">
    <property type="entry name" value="WH_DNA-bd_sf"/>
</dbReference>
<keyword evidence="3" id="KW-0804">Transcription</keyword>
<evidence type="ECO:0000256" key="3">
    <source>
        <dbReference type="ARBA" id="ARBA00023163"/>
    </source>
</evidence>
<gene>
    <name evidence="5" type="ORF">BST26_10500</name>
</gene>
<dbReference type="Gene3D" id="1.20.120.530">
    <property type="entry name" value="GntR ligand-binding domain-like"/>
    <property type="match status" value="1"/>
</dbReference>
<keyword evidence="6" id="KW-1185">Reference proteome</keyword>
<reference evidence="5 6" key="1">
    <citation type="submission" date="2016-12" db="EMBL/GenBank/DDBJ databases">
        <title>The new phylogeny of genus Mycobacterium.</title>
        <authorList>
            <person name="Tortoli E."/>
            <person name="Trovato A."/>
            <person name="Cirillo D.M."/>
        </authorList>
    </citation>
    <scope>NUCLEOTIDE SEQUENCE [LARGE SCALE GENOMIC DNA]</scope>
    <source>
        <strain evidence="5 6">DSM 45130</strain>
    </source>
</reference>
<accession>A0A1X0DDX5</accession>